<evidence type="ECO:0000256" key="4">
    <source>
        <dbReference type="ARBA" id="ARBA00023326"/>
    </source>
</evidence>
<dbReference type="PROSITE" id="PS51760">
    <property type="entry name" value="GH10_2"/>
    <property type="match status" value="1"/>
</dbReference>
<keyword evidence="7" id="KW-1185">Reference proteome</keyword>
<dbReference type="InterPro" id="IPR017853">
    <property type="entry name" value="GH"/>
</dbReference>
<sequence>MAFLVEDGPVYDSSAFTECKAYPEEALYNGGGILHDHAANVELGHRPFHGDSYTTDFSLHNLSRGIFTFSAWITIMGADSSLIRAGLTADSTMSDCIGTVLAKQGCWSFLKGGFILNSPSNLSLLYFQNADGKEINMSIANPSLQRFTDEQWRLNQQFRINEERKRFVTLHVSDLLGERLEGAAITVQQTSREFPIGSAIADTIIGNLPYQNWFLKRFNAAVFENELKWYTTEPQPWKTNYTAADQMLEFTRANQITVRGHNIFWEDPKYTPAWVLNLTGPKLRSAVDARIRSLMRRYRGEFVHWDVSNEMLHFDFYEQHLGANATLYFFKAAHEADPLATLFMNEFNVVETCTDDHSTVDAYVGRLRDLKKGGVSMSGIGIEGHFTIPNPPLIRAVLDKLGTLGLPIWFTEVDISHKIDKESQAVYLERVLREGFSHPAVRGIMLWTALHPQGCYQMCLTDNNFQNHPAGDVVDRLLKEWQTREVDGKTDEFGAFSFNGFLGEYRITVGYGNRSTSATLSLCQGEETRHFNIQL</sequence>
<comment type="similarity">
    <text evidence="1">Belongs to the glycosyl hydrolase 10 (cellulase F) family.</text>
</comment>
<evidence type="ECO:0000256" key="3">
    <source>
        <dbReference type="ARBA" id="ARBA00023277"/>
    </source>
</evidence>
<comment type="caution">
    <text evidence="6">The sequence shown here is derived from an EMBL/GenBank/DDBJ whole genome shotgun (WGS) entry which is preliminary data.</text>
</comment>
<dbReference type="GO" id="GO:0031176">
    <property type="term" value="F:endo-1,4-beta-xylanase activity"/>
    <property type="evidence" value="ECO:0007669"/>
    <property type="project" value="UniProtKB-ARBA"/>
</dbReference>
<dbReference type="InterPro" id="IPR001000">
    <property type="entry name" value="GH10_dom"/>
</dbReference>
<protein>
    <recommendedName>
        <fullName evidence="5">GH10 domain-containing protein</fullName>
    </recommendedName>
</protein>
<evidence type="ECO:0000256" key="1">
    <source>
        <dbReference type="ARBA" id="ARBA00007495"/>
    </source>
</evidence>
<dbReference type="AlphaFoldDB" id="A0AAD3XUN3"/>
<keyword evidence="3" id="KW-0119">Carbohydrate metabolism</keyword>
<keyword evidence="2" id="KW-0378">Hydrolase</keyword>
<dbReference type="Pfam" id="PF00331">
    <property type="entry name" value="Glyco_hydro_10"/>
    <property type="match status" value="1"/>
</dbReference>
<dbReference type="PANTHER" id="PTHR31490:SF3">
    <property type="entry name" value="GLYCOSYL HYDROLASE FAMILY 10 PROTEIN"/>
    <property type="match status" value="1"/>
</dbReference>
<dbReference type="SMART" id="SM00633">
    <property type="entry name" value="Glyco_10"/>
    <property type="match status" value="1"/>
</dbReference>
<accession>A0AAD3XUN3</accession>
<gene>
    <name evidence="6" type="ORF">Nepgr_019719</name>
</gene>
<dbReference type="GO" id="GO:0000272">
    <property type="term" value="P:polysaccharide catabolic process"/>
    <property type="evidence" value="ECO:0007669"/>
    <property type="project" value="UniProtKB-KW"/>
</dbReference>
<dbReference type="SUPFAM" id="SSF51445">
    <property type="entry name" value="(Trans)glycosidases"/>
    <property type="match status" value="1"/>
</dbReference>
<organism evidence="6 7">
    <name type="scientific">Nepenthes gracilis</name>
    <name type="common">Slender pitcher plant</name>
    <dbReference type="NCBI Taxonomy" id="150966"/>
    <lineage>
        <taxon>Eukaryota</taxon>
        <taxon>Viridiplantae</taxon>
        <taxon>Streptophyta</taxon>
        <taxon>Embryophyta</taxon>
        <taxon>Tracheophyta</taxon>
        <taxon>Spermatophyta</taxon>
        <taxon>Magnoliopsida</taxon>
        <taxon>eudicotyledons</taxon>
        <taxon>Gunneridae</taxon>
        <taxon>Pentapetalae</taxon>
        <taxon>Caryophyllales</taxon>
        <taxon>Nepenthaceae</taxon>
        <taxon>Nepenthes</taxon>
    </lineage>
</organism>
<dbReference type="Proteomes" id="UP001279734">
    <property type="component" value="Unassembled WGS sequence"/>
</dbReference>
<keyword evidence="4" id="KW-0624">Polysaccharide degradation</keyword>
<dbReference type="Gene3D" id="3.20.20.80">
    <property type="entry name" value="Glycosidases"/>
    <property type="match status" value="1"/>
</dbReference>
<evidence type="ECO:0000313" key="7">
    <source>
        <dbReference type="Proteomes" id="UP001279734"/>
    </source>
</evidence>
<dbReference type="EMBL" id="BSYO01000018">
    <property type="protein sequence ID" value="GMH17878.1"/>
    <property type="molecule type" value="Genomic_DNA"/>
</dbReference>
<evidence type="ECO:0000313" key="6">
    <source>
        <dbReference type="EMBL" id="GMH17878.1"/>
    </source>
</evidence>
<evidence type="ECO:0000259" key="5">
    <source>
        <dbReference type="PROSITE" id="PS51760"/>
    </source>
</evidence>
<evidence type="ECO:0000256" key="2">
    <source>
        <dbReference type="ARBA" id="ARBA00022801"/>
    </source>
</evidence>
<dbReference type="InterPro" id="IPR044846">
    <property type="entry name" value="GH10"/>
</dbReference>
<reference evidence="6" key="1">
    <citation type="submission" date="2023-05" db="EMBL/GenBank/DDBJ databases">
        <title>Nepenthes gracilis genome sequencing.</title>
        <authorList>
            <person name="Fukushima K."/>
        </authorList>
    </citation>
    <scope>NUCLEOTIDE SEQUENCE</scope>
    <source>
        <strain evidence="6">SING2019-196</strain>
    </source>
</reference>
<dbReference type="PRINTS" id="PR00134">
    <property type="entry name" value="GLHYDRLASE10"/>
</dbReference>
<dbReference type="PANTHER" id="PTHR31490">
    <property type="entry name" value="GLYCOSYL HYDROLASE"/>
    <property type="match status" value="1"/>
</dbReference>
<feature type="domain" description="GH10" evidence="5">
    <location>
        <begin position="181"/>
        <end position="477"/>
    </location>
</feature>
<proteinExistence type="inferred from homology"/>
<name>A0AAD3XUN3_NEPGR</name>